<dbReference type="RefSeq" id="WP_207679989.1">
    <property type="nucleotide sequence ID" value="NZ_CP061800.1"/>
</dbReference>
<name>A0A975GT63_9BACT</name>
<feature type="coiled-coil region" evidence="1">
    <location>
        <begin position="418"/>
        <end position="445"/>
    </location>
</feature>
<organism evidence="2 3">
    <name type="scientific">Desulfonema magnum</name>
    <dbReference type="NCBI Taxonomy" id="45655"/>
    <lineage>
        <taxon>Bacteria</taxon>
        <taxon>Pseudomonadati</taxon>
        <taxon>Thermodesulfobacteriota</taxon>
        <taxon>Desulfobacteria</taxon>
        <taxon>Desulfobacterales</taxon>
        <taxon>Desulfococcaceae</taxon>
        <taxon>Desulfonema</taxon>
    </lineage>
</organism>
<evidence type="ECO:0000256" key="1">
    <source>
        <dbReference type="SAM" id="Coils"/>
    </source>
</evidence>
<dbReference type="AlphaFoldDB" id="A0A975GT63"/>
<dbReference type="InterPro" id="IPR027417">
    <property type="entry name" value="P-loop_NTPase"/>
</dbReference>
<evidence type="ECO:0000313" key="2">
    <source>
        <dbReference type="EMBL" id="QTA92756.1"/>
    </source>
</evidence>
<protein>
    <submittedName>
        <fullName evidence="2">P-loop containing</fullName>
    </submittedName>
</protein>
<dbReference type="EMBL" id="CP061800">
    <property type="protein sequence ID" value="QTA92756.1"/>
    <property type="molecule type" value="Genomic_DNA"/>
</dbReference>
<gene>
    <name evidence="2" type="ORF">dnm_088450</name>
</gene>
<proteinExistence type="predicted"/>
<keyword evidence="3" id="KW-1185">Reference proteome</keyword>
<dbReference type="PANTHER" id="PTHR34301:SF8">
    <property type="entry name" value="ATPASE DOMAIN-CONTAINING PROTEIN"/>
    <property type="match status" value="1"/>
</dbReference>
<sequence>MEYPLQEKIGDPELLVGREKEFRNFGKWIAGIPKRISKSRVILARRKSGKTSFVQRIFNQLWSDNGQVIPFYLDIAENKIWYPHFAIMYYQTFASQYISFLERDKSLLDKPLSFEKIREYGVTKSIISLVEDIDSLVENEKMRRHDLMWLTARSAPHRFAGLYDKRFLVILDEFQNLSRYIYRDERCEGKPDETVPGAFHSLSESKTAPMLVTGSYVGWLIEIAAKYLEAGRLSEIYMTPYLTEEDGLEAVYRYAEVYEEPVTNETAVLISRLCMSDPFFISCVMQSNYENRDLTTAEGAADTVNYEITDRHSEMSKTWGEYIQLTLDKVNDRHAKAILLHLSRHSDRYWTPKEIKEALGLEIDADNIRKKLNLLVEADVIEWGSSDIDFRGLQDGTLNLILRNRFEKEIATFVPDLRQEFQREIAGLRKENRRLRGTLNNLSGKVAEIQLAAAFRSRKRFSLSDFFDGVRDTARLNITDVRRRVLLQRDDGKNMELDVVAGSDCGRVAVAEVKKWKKPVTRTAAEDFAEKAERFSEQNPDKIVLPAFLALGGFTDDALEFCRKQGIGTAEKIEHF</sequence>
<dbReference type="PANTHER" id="PTHR34301">
    <property type="entry name" value="DNA-BINDING PROTEIN-RELATED"/>
    <property type="match status" value="1"/>
</dbReference>
<dbReference type="SUPFAM" id="SSF52980">
    <property type="entry name" value="Restriction endonuclease-like"/>
    <property type="match status" value="1"/>
</dbReference>
<dbReference type="InterPro" id="IPR011335">
    <property type="entry name" value="Restrct_endonuc-II-like"/>
</dbReference>
<keyword evidence="1" id="KW-0175">Coiled coil</keyword>
<dbReference type="KEGG" id="dmm:dnm_088450"/>
<reference evidence="2" key="1">
    <citation type="journal article" date="2021" name="Microb. Physiol.">
        <title>Proteogenomic Insights into the Physiology of Marine, Sulfate-Reducing, Filamentous Desulfonema limicola and Desulfonema magnum.</title>
        <authorList>
            <person name="Schnaars V."/>
            <person name="Wohlbrand L."/>
            <person name="Scheve S."/>
            <person name="Hinrichs C."/>
            <person name="Reinhardt R."/>
            <person name="Rabus R."/>
        </authorList>
    </citation>
    <scope>NUCLEOTIDE SEQUENCE</scope>
    <source>
        <strain evidence="2">4be13</strain>
    </source>
</reference>
<accession>A0A975GT63</accession>
<evidence type="ECO:0000313" key="3">
    <source>
        <dbReference type="Proteomes" id="UP000663722"/>
    </source>
</evidence>
<dbReference type="Gene3D" id="3.40.50.300">
    <property type="entry name" value="P-loop containing nucleotide triphosphate hydrolases"/>
    <property type="match status" value="1"/>
</dbReference>
<dbReference type="SUPFAM" id="SSF52540">
    <property type="entry name" value="P-loop containing nucleoside triphosphate hydrolases"/>
    <property type="match status" value="1"/>
</dbReference>
<dbReference type="Proteomes" id="UP000663722">
    <property type="component" value="Chromosome"/>
</dbReference>